<name>A0A9P6NJD6_9BASI</name>
<reference evidence="3" key="1">
    <citation type="submission" date="2013-11" db="EMBL/GenBank/DDBJ databases">
        <title>Genome sequence of the fusiform rust pathogen reveals effectors for host alternation and coevolution with pine.</title>
        <authorList>
            <consortium name="DOE Joint Genome Institute"/>
            <person name="Smith K."/>
            <person name="Pendleton A."/>
            <person name="Kubisiak T."/>
            <person name="Anderson C."/>
            <person name="Salamov A."/>
            <person name="Aerts A."/>
            <person name="Riley R."/>
            <person name="Clum A."/>
            <person name="Lindquist E."/>
            <person name="Ence D."/>
            <person name="Campbell M."/>
            <person name="Kronenberg Z."/>
            <person name="Feau N."/>
            <person name="Dhillon B."/>
            <person name="Hamelin R."/>
            <person name="Burleigh J."/>
            <person name="Smith J."/>
            <person name="Yandell M."/>
            <person name="Nelson C."/>
            <person name="Grigoriev I."/>
            <person name="Davis J."/>
        </authorList>
    </citation>
    <scope>NUCLEOTIDE SEQUENCE</scope>
    <source>
        <strain evidence="3">G11</strain>
    </source>
</reference>
<feature type="compositionally biased region" description="Polar residues" evidence="1">
    <location>
        <begin position="32"/>
        <end position="45"/>
    </location>
</feature>
<keyword evidence="2" id="KW-0812">Transmembrane</keyword>
<feature type="transmembrane region" description="Helical" evidence="2">
    <location>
        <begin position="260"/>
        <end position="283"/>
    </location>
</feature>
<evidence type="ECO:0000256" key="1">
    <source>
        <dbReference type="SAM" id="MobiDB-lite"/>
    </source>
</evidence>
<accession>A0A9P6NJD6</accession>
<sequence length="476" mass="52981">MDVQNPIPQTVTQEPNAGGVEPNESLNAPILSPSNSSSPYVRTSLSPPPRHPRSYIPATLHSLNQSHVMMPSSELDHLATEQNAWSGRQPTVAATRGPLPSIIFAIPFPEPASHVHRTAKTPAFMLYSFPRANYEKPLVGSDGKRGKEGLIKKVERKWQEEVKQGDDIKKGKLQEPSVWQKFKGGATRIATKVIKWLPDSNIETLGRLPPGKKIGYVTIVYPHEIDEVINDAPARTPEEIKKGLDEILNRTRKSAVMKTTISAFLLPVTAAIDFFCIVPLFLFEINIVYFSLQVNGARKVGTLARANNRGNKPVKAHKKKRSLKSRFKRRRGKVALQEPNAGVSVGEAADEEVNEMQTAGQDHENANVNIFNVQKSRPHVFQPILAHLYSVCSQLDRSTFPANPQSDVYQTPSYIPTSAMVSELVRAFREWVPADVALRHNLDEKVVAEDLGRCLKKASKEYIRTLKGRTGQKFSI</sequence>
<dbReference type="EMBL" id="MU167240">
    <property type="protein sequence ID" value="KAG0148106.1"/>
    <property type="molecule type" value="Genomic_DNA"/>
</dbReference>
<keyword evidence="2" id="KW-0472">Membrane</keyword>
<protein>
    <submittedName>
        <fullName evidence="3">Uncharacterized protein</fullName>
    </submittedName>
</protein>
<feature type="region of interest" description="Disordered" evidence="1">
    <location>
        <begin position="1"/>
        <end position="54"/>
    </location>
</feature>
<evidence type="ECO:0000313" key="4">
    <source>
        <dbReference type="Proteomes" id="UP000886653"/>
    </source>
</evidence>
<proteinExistence type="predicted"/>
<keyword evidence="4" id="KW-1185">Reference proteome</keyword>
<dbReference type="AlphaFoldDB" id="A0A9P6NJD6"/>
<comment type="caution">
    <text evidence="3">The sequence shown here is derived from an EMBL/GenBank/DDBJ whole genome shotgun (WGS) entry which is preliminary data.</text>
</comment>
<dbReference type="OrthoDB" id="3189033at2759"/>
<evidence type="ECO:0000256" key="2">
    <source>
        <dbReference type="SAM" id="Phobius"/>
    </source>
</evidence>
<dbReference type="Proteomes" id="UP000886653">
    <property type="component" value="Unassembled WGS sequence"/>
</dbReference>
<gene>
    <name evidence="3" type="ORF">CROQUDRAFT_655233</name>
</gene>
<keyword evidence="2" id="KW-1133">Transmembrane helix</keyword>
<feature type="compositionally biased region" description="Polar residues" evidence="1">
    <location>
        <begin position="1"/>
        <end position="15"/>
    </location>
</feature>
<organism evidence="3 4">
    <name type="scientific">Cronartium quercuum f. sp. fusiforme G11</name>
    <dbReference type="NCBI Taxonomy" id="708437"/>
    <lineage>
        <taxon>Eukaryota</taxon>
        <taxon>Fungi</taxon>
        <taxon>Dikarya</taxon>
        <taxon>Basidiomycota</taxon>
        <taxon>Pucciniomycotina</taxon>
        <taxon>Pucciniomycetes</taxon>
        <taxon>Pucciniales</taxon>
        <taxon>Coleosporiaceae</taxon>
        <taxon>Cronartium</taxon>
    </lineage>
</organism>
<evidence type="ECO:0000313" key="3">
    <source>
        <dbReference type="EMBL" id="KAG0148106.1"/>
    </source>
</evidence>